<dbReference type="SMART" id="SM00398">
    <property type="entry name" value="HMG"/>
    <property type="match status" value="1"/>
</dbReference>
<keyword evidence="2" id="KW-0804">Transcription</keyword>
<protein>
    <submittedName>
        <fullName evidence="6">4959_t:CDS:1</fullName>
    </submittedName>
</protein>
<dbReference type="PROSITE" id="PS50118">
    <property type="entry name" value="HMG_BOX_2"/>
    <property type="match status" value="1"/>
</dbReference>
<evidence type="ECO:0000256" key="2">
    <source>
        <dbReference type="ARBA" id="ARBA00023163"/>
    </source>
</evidence>
<evidence type="ECO:0000259" key="5">
    <source>
        <dbReference type="PROSITE" id="PS50118"/>
    </source>
</evidence>
<dbReference type="GO" id="GO:0005634">
    <property type="term" value="C:nucleus"/>
    <property type="evidence" value="ECO:0007669"/>
    <property type="project" value="UniProtKB-UniRule"/>
</dbReference>
<feature type="DNA-binding region" description="HMG box" evidence="3">
    <location>
        <begin position="140"/>
        <end position="210"/>
    </location>
</feature>
<evidence type="ECO:0000256" key="4">
    <source>
        <dbReference type="SAM" id="MobiDB-lite"/>
    </source>
</evidence>
<dbReference type="EMBL" id="CAJVPK010000084">
    <property type="protein sequence ID" value="CAG8445182.1"/>
    <property type="molecule type" value="Genomic_DNA"/>
</dbReference>
<feature type="region of interest" description="Disordered" evidence="4">
    <location>
        <begin position="1"/>
        <end position="54"/>
    </location>
</feature>
<keyword evidence="1 3" id="KW-0238">DNA-binding</keyword>
<dbReference type="PANTHER" id="PTHR10270:SF161">
    <property type="entry name" value="SEX-DETERMINING REGION Y PROTEIN"/>
    <property type="match status" value="1"/>
</dbReference>
<name>A0A9N8VEL9_9GLOM</name>
<evidence type="ECO:0000256" key="1">
    <source>
        <dbReference type="ARBA" id="ARBA00023125"/>
    </source>
</evidence>
<feature type="region of interest" description="Disordered" evidence="4">
    <location>
        <begin position="118"/>
        <end position="143"/>
    </location>
</feature>
<feature type="compositionally biased region" description="Low complexity" evidence="4">
    <location>
        <begin position="284"/>
        <end position="294"/>
    </location>
</feature>
<evidence type="ECO:0000313" key="7">
    <source>
        <dbReference type="Proteomes" id="UP000789706"/>
    </source>
</evidence>
<comment type="caution">
    <text evidence="6">The sequence shown here is derived from an EMBL/GenBank/DDBJ whole genome shotgun (WGS) entry which is preliminary data.</text>
</comment>
<dbReference type="SUPFAM" id="SSF47095">
    <property type="entry name" value="HMG-box"/>
    <property type="match status" value="1"/>
</dbReference>
<dbReference type="InterPro" id="IPR050140">
    <property type="entry name" value="SRY-related_HMG-box_TF-like"/>
</dbReference>
<feature type="compositionally biased region" description="Basic and acidic residues" evidence="4">
    <location>
        <begin position="273"/>
        <end position="283"/>
    </location>
</feature>
<feature type="compositionally biased region" description="Low complexity" evidence="4">
    <location>
        <begin position="17"/>
        <end position="48"/>
    </location>
</feature>
<dbReference type="GO" id="GO:0001228">
    <property type="term" value="F:DNA-binding transcription activator activity, RNA polymerase II-specific"/>
    <property type="evidence" value="ECO:0007669"/>
    <property type="project" value="TreeGrafter"/>
</dbReference>
<dbReference type="Proteomes" id="UP000789706">
    <property type="component" value="Unassembled WGS sequence"/>
</dbReference>
<dbReference type="GO" id="GO:0030154">
    <property type="term" value="P:cell differentiation"/>
    <property type="evidence" value="ECO:0007669"/>
    <property type="project" value="TreeGrafter"/>
</dbReference>
<evidence type="ECO:0000313" key="6">
    <source>
        <dbReference type="EMBL" id="CAG8445182.1"/>
    </source>
</evidence>
<keyword evidence="7" id="KW-1185">Reference proteome</keyword>
<dbReference type="GO" id="GO:0000978">
    <property type="term" value="F:RNA polymerase II cis-regulatory region sequence-specific DNA binding"/>
    <property type="evidence" value="ECO:0007669"/>
    <property type="project" value="TreeGrafter"/>
</dbReference>
<proteinExistence type="predicted"/>
<keyword evidence="3" id="KW-0539">Nucleus</keyword>
<evidence type="ECO:0000256" key="3">
    <source>
        <dbReference type="PROSITE-ProRule" id="PRU00267"/>
    </source>
</evidence>
<dbReference type="Pfam" id="PF00505">
    <property type="entry name" value="HMG_box"/>
    <property type="match status" value="1"/>
</dbReference>
<dbReference type="OrthoDB" id="6247875at2759"/>
<dbReference type="Gene3D" id="1.10.30.10">
    <property type="entry name" value="High mobility group box domain"/>
    <property type="match status" value="1"/>
</dbReference>
<dbReference type="InterPro" id="IPR009071">
    <property type="entry name" value="HMG_box_dom"/>
</dbReference>
<organism evidence="6 7">
    <name type="scientific">Diversispora eburnea</name>
    <dbReference type="NCBI Taxonomy" id="1213867"/>
    <lineage>
        <taxon>Eukaryota</taxon>
        <taxon>Fungi</taxon>
        <taxon>Fungi incertae sedis</taxon>
        <taxon>Mucoromycota</taxon>
        <taxon>Glomeromycotina</taxon>
        <taxon>Glomeromycetes</taxon>
        <taxon>Diversisporales</taxon>
        <taxon>Diversisporaceae</taxon>
        <taxon>Diversispora</taxon>
    </lineage>
</organism>
<dbReference type="AlphaFoldDB" id="A0A9N8VEL9"/>
<dbReference type="InterPro" id="IPR036910">
    <property type="entry name" value="HMG_box_dom_sf"/>
</dbReference>
<gene>
    <name evidence="6" type="ORF">DEBURN_LOCUS1743</name>
</gene>
<feature type="region of interest" description="Disordered" evidence="4">
    <location>
        <begin position="268"/>
        <end position="294"/>
    </location>
</feature>
<reference evidence="6" key="1">
    <citation type="submission" date="2021-06" db="EMBL/GenBank/DDBJ databases">
        <authorList>
            <person name="Kallberg Y."/>
            <person name="Tangrot J."/>
            <person name="Rosling A."/>
        </authorList>
    </citation>
    <scope>NUCLEOTIDE SEQUENCE</scope>
    <source>
        <strain evidence="6">AZ414A</strain>
    </source>
</reference>
<sequence>MDNNQKGSRSWKIIQGSIPNSEESPSIFPFPPSFQTSVSKTESKSSQSALQQQETIKQKVPFTLKYQLHFRKNNQHSPIDVSTPQTTPGGTHNSGLLQELTFEQGKGQFLWASDGYHGNKKRRINGNSSPASPKPYDTKVPRPPNAFIIYHRTKSKELAKFKTKVRNDERHPSKTVAEMWREEPEEIKLKYQREADLALVEHKKKYPYYKYRPKKKDSKSRGNLTPSSVDSVRILDFDDSKEDSQVPIEHRKQASMESAFTVFELHTSSLNDQQREEKEKEEPTTAMSNNATTNNNIMNTFLTNSPPQTPPIWTEDARPNFVQQVQKPWVQPPSPLSQISSITASENSTTDLQDALSLITSEEEWNAFSLIFQNSYQPNMMSPLGLMSIENIDNSMNSYIVPTQNSSTLHPSSLPHAPPPTPTSPMNFIPWAMSLDSFADTTSTIENNIRLQQQISSQFQQNHNNNNNNN</sequence>
<feature type="domain" description="HMG box" evidence="5">
    <location>
        <begin position="140"/>
        <end position="210"/>
    </location>
</feature>
<accession>A0A9N8VEL9</accession>
<dbReference type="PANTHER" id="PTHR10270">
    <property type="entry name" value="SOX TRANSCRIPTION FACTOR"/>
    <property type="match status" value="1"/>
</dbReference>